<keyword evidence="2" id="KW-1185">Reference proteome</keyword>
<evidence type="ECO:0000313" key="2">
    <source>
        <dbReference type="Proteomes" id="UP001162992"/>
    </source>
</evidence>
<protein>
    <submittedName>
        <fullName evidence="1">Uncharacterized protein</fullName>
    </submittedName>
</protein>
<accession>A0ACC2DUB4</accession>
<reference evidence="2" key="1">
    <citation type="journal article" date="2024" name="Proc. Natl. Acad. Sci. U.S.A.">
        <title>Extraordinary preservation of gene collinearity over three hundred million years revealed in homosporous lycophytes.</title>
        <authorList>
            <person name="Li C."/>
            <person name="Wickell D."/>
            <person name="Kuo L.Y."/>
            <person name="Chen X."/>
            <person name="Nie B."/>
            <person name="Liao X."/>
            <person name="Peng D."/>
            <person name="Ji J."/>
            <person name="Jenkins J."/>
            <person name="Williams M."/>
            <person name="Shu S."/>
            <person name="Plott C."/>
            <person name="Barry K."/>
            <person name="Rajasekar S."/>
            <person name="Grimwood J."/>
            <person name="Han X."/>
            <person name="Sun S."/>
            <person name="Hou Z."/>
            <person name="He W."/>
            <person name="Dai G."/>
            <person name="Sun C."/>
            <person name="Schmutz J."/>
            <person name="Leebens-Mack J.H."/>
            <person name="Li F.W."/>
            <person name="Wang L."/>
        </authorList>
    </citation>
    <scope>NUCLEOTIDE SEQUENCE [LARGE SCALE GENOMIC DNA]</scope>
    <source>
        <strain evidence="2">cv. PW_Plant_1</strain>
    </source>
</reference>
<name>A0ACC2DUB4_DIPCM</name>
<dbReference type="Proteomes" id="UP001162992">
    <property type="component" value="Chromosome 4"/>
</dbReference>
<sequence>MLGVRFPAPLLTSDLLATSFSCLLRWPSSSCGLPALLTTLPDRCLDRSPSCGLLLDSSPNLRPLHPAVGPAPSSLLVNHLTCTRGYPVHARICQTLAAWPSPSLRAILLPLLNVPMAR</sequence>
<proteinExistence type="predicted"/>
<organism evidence="1 2">
    <name type="scientific">Diphasiastrum complanatum</name>
    <name type="common">Issler's clubmoss</name>
    <name type="synonym">Lycopodium complanatum</name>
    <dbReference type="NCBI Taxonomy" id="34168"/>
    <lineage>
        <taxon>Eukaryota</taxon>
        <taxon>Viridiplantae</taxon>
        <taxon>Streptophyta</taxon>
        <taxon>Embryophyta</taxon>
        <taxon>Tracheophyta</taxon>
        <taxon>Lycopodiopsida</taxon>
        <taxon>Lycopodiales</taxon>
        <taxon>Lycopodiaceae</taxon>
        <taxon>Lycopodioideae</taxon>
        <taxon>Diphasiastrum</taxon>
    </lineage>
</organism>
<evidence type="ECO:0000313" key="1">
    <source>
        <dbReference type="EMBL" id="KAJ7557878.1"/>
    </source>
</evidence>
<comment type="caution">
    <text evidence="1">The sequence shown here is derived from an EMBL/GenBank/DDBJ whole genome shotgun (WGS) entry which is preliminary data.</text>
</comment>
<gene>
    <name evidence="1" type="ORF">O6H91_04G013700</name>
</gene>
<dbReference type="EMBL" id="CM055095">
    <property type="protein sequence ID" value="KAJ7557878.1"/>
    <property type="molecule type" value="Genomic_DNA"/>
</dbReference>